<evidence type="ECO:0000313" key="2">
    <source>
        <dbReference type="Proteomes" id="UP000322545"/>
    </source>
</evidence>
<dbReference type="AlphaFoldDB" id="A0A1M7E4T9"/>
<name>A0A1M7E4T9_9RHOB</name>
<evidence type="ECO:0000313" key="1">
    <source>
        <dbReference type="EMBL" id="SHL86781.1"/>
    </source>
</evidence>
<gene>
    <name evidence="1" type="ORF">SAMN05443432_103202</name>
</gene>
<accession>A0A1M7E4T9</accession>
<protein>
    <submittedName>
        <fullName evidence="1">Uncharacterized protein</fullName>
    </submittedName>
</protein>
<proteinExistence type="predicted"/>
<dbReference type="EMBL" id="FRCB01000003">
    <property type="protein sequence ID" value="SHL86781.1"/>
    <property type="molecule type" value="Genomic_DNA"/>
</dbReference>
<sequence length="266" mass="27627">MGRTLPASSTPDTSTVLHLRRTLARVAAPDADLRASLREVAHGPEDLIRLVARQIEETVLPRSYALIADRQELARLSISNRRLMALSLVTQETDIGADEGALSAAQIYARRLHALASDAAGPVRLHLLGRASGLGGGMASCSARALAESFAALGGDGGLDGFFELLSGQCLAWLRVEGGKGEIGCDGPADMLATLRRLLPEHGRTGCPKVGQKPACTVIALGGAGRAVIATDGAACMLALVPETALAAVLAAWKATQRPARTAQRS</sequence>
<keyword evidence="2" id="KW-1185">Reference proteome</keyword>
<reference evidence="1 2" key="1">
    <citation type="submission" date="2016-11" db="EMBL/GenBank/DDBJ databases">
        <authorList>
            <person name="Varghese N."/>
            <person name="Submissions S."/>
        </authorList>
    </citation>
    <scope>NUCLEOTIDE SEQUENCE [LARGE SCALE GENOMIC DNA]</scope>
    <source>
        <strain evidence="1 2">DSM 28249</strain>
    </source>
</reference>
<dbReference type="RefSeq" id="WP_149778998.1">
    <property type="nucleotide sequence ID" value="NZ_FRCB01000003.1"/>
</dbReference>
<dbReference type="Proteomes" id="UP000322545">
    <property type="component" value="Unassembled WGS sequence"/>
</dbReference>
<organism evidence="1 2">
    <name type="scientific">Roseovarius litoreus</name>
    <dbReference type="NCBI Taxonomy" id="1155722"/>
    <lineage>
        <taxon>Bacteria</taxon>
        <taxon>Pseudomonadati</taxon>
        <taxon>Pseudomonadota</taxon>
        <taxon>Alphaproteobacteria</taxon>
        <taxon>Rhodobacterales</taxon>
        <taxon>Roseobacteraceae</taxon>
        <taxon>Roseovarius</taxon>
    </lineage>
</organism>